<accession>A0A9P1GCG8</accession>
<reference evidence="2" key="1">
    <citation type="submission" date="2022-10" db="EMBL/GenBank/DDBJ databases">
        <authorList>
            <person name="Chen Y."/>
            <person name="Dougan E. K."/>
            <person name="Chan C."/>
            <person name="Rhodes N."/>
            <person name="Thang M."/>
        </authorList>
    </citation>
    <scope>NUCLEOTIDE SEQUENCE</scope>
</reference>
<evidence type="ECO:0000313" key="2">
    <source>
        <dbReference type="EMBL" id="CAI4005711.1"/>
    </source>
</evidence>
<name>A0A9P1GCG8_9DINO</name>
<dbReference type="AlphaFoldDB" id="A0A9P1GCG8"/>
<evidence type="ECO:0000313" key="3">
    <source>
        <dbReference type="EMBL" id="CAL4793023.1"/>
    </source>
</evidence>
<dbReference type="Proteomes" id="UP001152797">
    <property type="component" value="Unassembled WGS sequence"/>
</dbReference>
<proteinExistence type="predicted"/>
<organism evidence="2">
    <name type="scientific">Cladocopium goreaui</name>
    <dbReference type="NCBI Taxonomy" id="2562237"/>
    <lineage>
        <taxon>Eukaryota</taxon>
        <taxon>Sar</taxon>
        <taxon>Alveolata</taxon>
        <taxon>Dinophyceae</taxon>
        <taxon>Suessiales</taxon>
        <taxon>Symbiodiniaceae</taxon>
        <taxon>Cladocopium</taxon>
    </lineage>
</organism>
<feature type="compositionally biased region" description="Basic and acidic residues" evidence="1">
    <location>
        <begin position="106"/>
        <end position="116"/>
    </location>
</feature>
<evidence type="ECO:0000313" key="4">
    <source>
        <dbReference type="Proteomes" id="UP001152797"/>
    </source>
</evidence>
<feature type="compositionally biased region" description="Acidic residues" evidence="1">
    <location>
        <begin position="172"/>
        <end position="196"/>
    </location>
</feature>
<dbReference type="EMBL" id="CAMXCT010003669">
    <property type="protein sequence ID" value="CAI4005711.1"/>
    <property type="molecule type" value="Genomic_DNA"/>
</dbReference>
<feature type="compositionally biased region" description="Basic and acidic residues" evidence="1">
    <location>
        <begin position="37"/>
        <end position="54"/>
    </location>
</feature>
<dbReference type="EMBL" id="CAMXCT030003669">
    <property type="protein sequence ID" value="CAL4793023.1"/>
    <property type="molecule type" value="Genomic_DNA"/>
</dbReference>
<feature type="region of interest" description="Disordered" evidence="1">
    <location>
        <begin position="1"/>
        <end position="61"/>
    </location>
</feature>
<dbReference type="EMBL" id="CAMXCT020003669">
    <property type="protein sequence ID" value="CAL1159086.1"/>
    <property type="molecule type" value="Genomic_DNA"/>
</dbReference>
<feature type="region of interest" description="Disordered" evidence="1">
    <location>
        <begin position="368"/>
        <end position="470"/>
    </location>
</feature>
<protein>
    <submittedName>
        <fullName evidence="2">Uncharacterized protein</fullName>
    </submittedName>
</protein>
<sequence length="718" mass="77964">MAKTKKQCLAMQRTDLHAEPPQHPPAPPPSVRHTRKRAEEKVNATESKKAKSSEMEVTEVTDPPFELCWENLAKVKKFYQITYQEACELLSEVVGPDPKGAAMRDALAKVKKERPETSASTKSEPPPKNANSMPGPKNAKSMPELDPQNAKSKSMRPTMENEKPDGGPLVPEEGEDSCEGEEEEDFEGDPIDEADEIAVSATSKGNDDDQDSPAAGATVEHEGEVMGRPEAVAVDEEPTRSPVVVNPEVEAAKGAVPSSWKTTVPTPARKSSRKIVQATRVDSSDTDASNPNLRSLLSCSTLQLGQQHLSRQASCLDLGHAARGSKEASDLASENLKQLCGQGGDEEMCNMLNMIAPNLLRAIADDDEEQGHDEQQEVVRAKRGLPTSYKPRKSARVGPHVPEDKPVPSNEPSETTDKTDKTPETKTPATIDKSPMDKKPELDKTSDAMINSSSHRASHARLTRKMQGLDPEKQDLLRQWVSCKENIENVETTLRITRSQTGELEHNRELLTIAEMRSRGFSQAPPILILIALMTKNQFASGAHWVTATAESTIETTPDALGHLLGGSADLGPGSAFSGGPVGNRPALKSLLDLANAPDAETAPVAKAKAKTKAKAKARVQQQTPKTPAEQRQAIRNQLKGEFTKCSVGLELPSGHALRSSLDEAKEFVEALMDELKDVSDDDLSSFEATCTEEVRKIRMLRAQARAVATELRKEAES</sequence>
<reference evidence="3 4" key="2">
    <citation type="submission" date="2024-05" db="EMBL/GenBank/DDBJ databases">
        <authorList>
            <person name="Chen Y."/>
            <person name="Shah S."/>
            <person name="Dougan E. K."/>
            <person name="Thang M."/>
            <person name="Chan C."/>
        </authorList>
    </citation>
    <scope>NUCLEOTIDE SEQUENCE [LARGE SCALE GENOMIC DNA]</scope>
</reference>
<feature type="region of interest" description="Disordered" evidence="1">
    <location>
        <begin position="94"/>
        <end position="275"/>
    </location>
</feature>
<keyword evidence="4" id="KW-1185">Reference proteome</keyword>
<gene>
    <name evidence="2" type="ORF">C1SCF055_LOCUS31415</name>
</gene>
<feature type="compositionally biased region" description="Basic and acidic residues" evidence="1">
    <location>
        <begin position="415"/>
        <end position="424"/>
    </location>
</feature>
<comment type="caution">
    <text evidence="2">The sequence shown here is derived from an EMBL/GenBank/DDBJ whole genome shotgun (WGS) entry which is preliminary data.</text>
</comment>
<feature type="compositionally biased region" description="Pro residues" evidence="1">
    <location>
        <begin position="21"/>
        <end position="30"/>
    </location>
</feature>
<evidence type="ECO:0000256" key="1">
    <source>
        <dbReference type="SAM" id="MobiDB-lite"/>
    </source>
</evidence>
<feature type="compositionally biased region" description="Basic and acidic residues" evidence="1">
    <location>
        <begin position="434"/>
        <end position="446"/>
    </location>
</feature>